<sequence length="179" mass="20543">MAYVDLNPLRAGIAQTPESSNYTSVQARVETELPVNNHRRKKSRKTNNQRRYDYNFARLKPFIDSEAKSSINIKDKIHSLPFKLKDYMELVDASARMARTDKKHMDSSLPPIFERLEIKTDARWWASAMSGRSTAMASARQFAHAMGSALNLTQFKERVKQQTETWRQQALSPGKQPPS</sequence>
<gene>
    <name evidence="1" type="ORF">DC094_11405</name>
</gene>
<dbReference type="EMBL" id="QDDL01000004">
    <property type="protein sequence ID" value="PVZ68854.1"/>
    <property type="molecule type" value="Genomic_DNA"/>
</dbReference>
<dbReference type="RefSeq" id="WP_116687239.1">
    <property type="nucleotide sequence ID" value="NZ_CAWNYD010000004.1"/>
</dbReference>
<accession>A0A2V1GX67</accession>
<evidence type="ECO:0000313" key="2">
    <source>
        <dbReference type="Proteomes" id="UP000244906"/>
    </source>
</evidence>
<comment type="caution">
    <text evidence="1">The sequence shown here is derived from an EMBL/GenBank/DDBJ whole genome shotgun (WGS) entry which is preliminary data.</text>
</comment>
<dbReference type="Proteomes" id="UP000244906">
    <property type="component" value="Unassembled WGS sequence"/>
</dbReference>
<evidence type="ECO:0000313" key="1">
    <source>
        <dbReference type="EMBL" id="PVZ68854.1"/>
    </source>
</evidence>
<name>A0A2V1GX67_9GAMM</name>
<dbReference type="AlphaFoldDB" id="A0A2V1GX67"/>
<dbReference type="PANTHER" id="PTHR34322:SF2">
    <property type="entry name" value="TRANSPOSASE IS200-LIKE DOMAIN-CONTAINING PROTEIN"/>
    <property type="match status" value="1"/>
</dbReference>
<organism evidence="1 2">
    <name type="scientific">Pelagibaculum spongiae</name>
    <dbReference type="NCBI Taxonomy" id="2080658"/>
    <lineage>
        <taxon>Bacteria</taxon>
        <taxon>Pseudomonadati</taxon>
        <taxon>Pseudomonadota</taxon>
        <taxon>Gammaproteobacteria</taxon>
        <taxon>Oceanospirillales</taxon>
        <taxon>Pelagibaculum</taxon>
    </lineage>
</organism>
<proteinExistence type="predicted"/>
<evidence type="ECO:0008006" key="3">
    <source>
        <dbReference type="Google" id="ProtNLM"/>
    </source>
</evidence>
<protein>
    <recommendedName>
        <fullName evidence="3">Transposase</fullName>
    </recommendedName>
</protein>
<reference evidence="1 2" key="1">
    <citation type="submission" date="2018-04" db="EMBL/GenBank/DDBJ databases">
        <title>Thalassorhabdus spongiae gen. nov., sp. nov., isolated from a marine sponge in South-West Iceland.</title>
        <authorList>
            <person name="Knobloch S."/>
            <person name="Daussin A."/>
            <person name="Johannsson R."/>
            <person name="Marteinsson V.T."/>
        </authorList>
    </citation>
    <scope>NUCLEOTIDE SEQUENCE [LARGE SCALE GENOMIC DNA]</scope>
    <source>
        <strain evidence="1 2">Hp12</strain>
    </source>
</reference>
<dbReference type="PANTHER" id="PTHR34322">
    <property type="entry name" value="TRANSPOSASE, Y1_TNP DOMAIN-CONTAINING"/>
    <property type="match status" value="1"/>
</dbReference>
<keyword evidence="2" id="KW-1185">Reference proteome</keyword>
<dbReference type="OrthoDB" id="9814067at2"/>